<gene>
    <name evidence="11" type="ORF">HPB52_024108</name>
</gene>
<accession>A0A9D4PPP9</accession>
<reference evidence="11" key="1">
    <citation type="journal article" date="2020" name="Cell">
        <title>Large-Scale Comparative Analyses of Tick Genomes Elucidate Their Genetic Diversity and Vector Capacities.</title>
        <authorList>
            <consortium name="Tick Genome and Microbiome Consortium (TIGMIC)"/>
            <person name="Jia N."/>
            <person name="Wang J."/>
            <person name="Shi W."/>
            <person name="Du L."/>
            <person name="Sun Y."/>
            <person name="Zhan W."/>
            <person name="Jiang J.F."/>
            <person name="Wang Q."/>
            <person name="Zhang B."/>
            <person name="Ji P."/>
            <person name="Bell-Sakyi L."/>
            <person name="Cui X.M."/>
            <person name="Yuan T.T."/>
            <person name="Jiang B.G."/>
            <person name="Yang W.F."/>
            <person name="Lam T.T."/>
            <person name="Chang Q.C."/>
            <person name="Ding S.J."/>
            <person name="Wang X.J."/>
            <person name="Zhu J.G."/>
            <person name="Ruan X.D."/>
            <person name="Zhao L."/>
            <person name="Wei J.T."/>
            <person name="Ye R.Z."/>
            <person name="Que T.C."/>
            <person name="Du C.H."/>
            <person name="Zhou Y.H."/>
            <person name="Cheng J.X."/>
            <person name="Dai P.F."/>
            <person name="Guo W.B."/>
            <person name="Han X.H."/>
            <person name="Huang E.J."/>
            <person name="Li L.F."/>
            <person name="Wei W."/>
            <person name="Gao Y.C."/>
            <person name="Liu J.Z."/>
            <person name="Shao H.Z."/>
            <person name="Wang X."/>
            <person name="Wang C.C."/>
            <person name="Yang T.C."/>
            <person name="Huo Q.B."/>
            <person name="Li W."/>
            <person name="Chen H.Y."/>
            <person name="Chen S.E."/>
            <person name="Zhou L.G."/>
            <person name="Ni X.B."/>
            <person name="Tian J.H."/>
            <person name="Sheng Y."/>
            <person name="Liu T."/>
            <person name="Pan Y.S."/>
            <person name="Xia L.Y."/>
            <person name="Li J."/>
            <person name="Zhao F."/>
            <person name="Cao W.C."/>
        </authorList>
    </citation>
    <scope>NUCLEOTIDE SEQUENCE</scope>
    <source>
        <strain evidence="11">Rsan-2018</strain>
    </source>
</reference>
<dbReference type="EMBL" id="JABSTV010001252">
    <property type="protein sequence ID" value="KAH7948544.1"/>
    <property type="molecule type" value="Genomic_DNA"/>
</dbReference>
<dbReference type="CDD" id="cd19337">
    <property type="entry name" value="Wnt_Wnt5"/>
    <property type="match status" value="1"/>
</dbReference>
<dbReference type="Proteomes" id="UP000821837">
    <property type="component" value="Chromosome 6"/>
</dbReference>
<keyword evidence="8" id="KW-0325">Glycoprotein</keyword>
<comment type="similarity">
    <text evidence="2 10">Belongs to the Wnt family.</text>
</comment>
<keyword evidence="4" id="KW-0964">Secreted</keyword>
<dbReference type="GO" id="GO:0030182">
    <property type="term" value="P:neuron differentiation"/>
    <property type="evidence" value="ECO:0007669"/>
    <property type="project" value="TreeGrafter"/>
</dbReference>
<dbReference type="InterPro" id="IPR005817">
    <property type="entry name" value="Wnt"/>
</dbReference>
<evidence type="ECO:0000256" key="6">
    <source>
        <dbReference type="ARBA" id="ARBA00022687"/>
    </source>
</evidence>
<evidence type="ECO:0000256" key="3">
    <source>
        <dbReference type="ARBA" id="ARBA00022473"/>
    </source>
</evidence>
<dbReference type="PANTHER" id="PTHR12027:SF77">
    <property type="entry name" value="PROTEIN WNT-5"/>
    <property type="match status" value="1"/>
</dbReference>
<dbReference type="Gene3D" id="3.30.2460.20">
    <property type="match status" value="1"/>
</dbReference>
<keyword evidence="7" id="KW-1015">Disulfide bond</keyword>
<comment type="subcellular location">
    <subcellularLocation>
        <location evidence="1 10">Secreted</location>
        <location evidence="1 10">Extracellular space</location>
        <location evidence="1 10">Extracellular matrix</location>
    </subcellularLocation>
</comment>
<dbReference type="InterPro" id="IPR043158">
    <property type="entry name" value="Wnt_C"/>
</dbReference>
<evidence type="ECO:0000256" key="2">
    <source>
        <dbReference type="ARBA" id="ARBA00005683"/>
    </source>
</evidence>
<evidence type="ECO:0000256" key="4">
    <source>
        <dbReference type="ARBA" id="ARBA00022525"/>
    </source>
</evidence>
<evidence type="ECO:0000256" key="9">
    <source>
        <dbReference type="ARBA" id="ARBA00023288"/>
    </source>
</evidence>
<keyword evidence="6 10" id="KW-0879">Wnt signaling pathway</keyword>
<evidence type="ECO:0000256" key="1">
    <source>
        <dbReference type="ARBA" id="ARBA00004498"/>
    </source>
</evidence>
<dbReference type="GO" id="GO:0045165">
    <property type="term" value="P:cell fate commitment"/>
    <property type="evidence" value="ECO:0007669"/>
    <property type="project" value="TreeGrafter"/>
</dbReference>
<evidence type="ECO:0000256" key="10">
    <source>
        <dbReference type="RuleBase" id="RU003500"/>
    </source>
</evidence>
<sequence>MGLQGIDVLQNPQMYVLGAHLLCGQLQLGLSRGQTKLCHLYEDHMPHVGRGARMGIGECQHQFRHRRWNCSTVADTSGMTAVAAASLGGLFGTWTAHPCGERITTRIGLSLSIGGKRRVHISREVGPLLGCLDSDGRVSSREAAFAHAVAAAGVVHAVSRACRDGQLGSCGCSSELRPDNLHRDWIWGGCGDNVAYGYRFTEGFVDVREREQNHPRGSLSQGRKLMNLHNNEAGRRAVIRKMRLTCKCHGVSGSCSLVTCWKQLAPFREVGDHLKDKYDSATEVKLNRRGKLQVRHRKFNVPTLEDLVYLHESPDYCVYNETLGSLGTTGRRCNKTSSSTDGCGLMCCGRGYNSHKLKLRERCKCKFHWCCYVECKTCVSVIDAQTCK</sequence>
<dbReference type="GO" id="GO:0005109">
    <property type="term" value="F:frizzled binding"/>
    <property type="evidence" value="ECO:0007669"/>
    <property type="project" value="TreeGrafter"/>
</dbReference>
<dbReference type="GO" id="GO:0005125">
    <property type="term" value="F:cytokine activity"/>
    <property type="evidence" value="ECO:0007669"/>
    <property type="project" value="TreeGrafter"/>
</dbReference>
<dbReference type="PANTHER" id="PTHR12027">
    <property type="entry name" value="WNT RELATED"/>
    <property type="match status" value="1"/>
</dbReference>
<dbReference type="PRINTS" id="PR01349">
    <property type="entry name" value="WNTPROTEIN"/>
</dbReference>
<dbReference type="PROSITE" id="PS00246">
    <property type="entry name" value="WNT1"/>
    <property type="match status" value="1"/>
</dbReference>
<dbReference type="VEuPathDB" id="VectorBase:RSAN_053360"/>
<comment type="function">
    <text evidence="10">Ligand for members of the frizzled family of seven transmembrane receptors.</text>
</comment>
<proteinExistence type="inferred from homology"/>
<keyword evidence="5" id="KW-0272">Extracellular matrix</keyword>
<reference evidence="11" key="2">
    <citation type="submission" date="2021-09" db="EMBL/GenBank/DDBJ databases">
        <authorList>
            <person name="Jia N."/>
            <person name="Wang J."/>
            <person name="Shi W."/>
            <person name="Du L."/>
            <person name="Sun Y."/>
            <person name="Zhan W."/>
            <person name="Jiang J."/>
            <person name="Wang Q."/>
            <person name="Zhang B."/>
            <person name="Ji P."/>
            <person name="Sakyi L.B."/>
            <person name="Cui X."/>
            <person name="Yuan T."/>
            <person name="Jiang B."/>
            <person name="Yang W."/>
            <person name="Lam T.T.-Y."/>
            <person name="Chang Q."/>
            <person name="Ding S."/>
            <person name="Wang X."/>
            <person name="Zhu J."/>
            <person name="Ruan X."/>
            <person name="Zhao L."/>
            <person name="Wei J."/>
            <person name="Que T."/>
            <person name="Du C."/>
            <person name="Cheng J."/>
            <person name="Dai P."/>
            <person name="Han X."/>
            <person name="Huang E."/>
            <person name="Gao Y."/>
            <person name="Liu J."/>
            <person name="Shao H."/>
            <person name="Ye R."/>
            <person name="Li L."/>
            <person name="Wei W."/>
            <person name="Wang X."/>
            <person name="Wang C."/>
            <person name="Huo Q."/>
            <person name="Li W."/>
            <person name="Guo W."/>
            <person name="Chen H."/>
            <person name="Chen S."/>
            <person name="Zhou L."/>
            <person name="Zhou L."/>
            <person name="Ni X."/>
            <person name="Tian J."/>
            <person name="Zhou Y."/>
            <person name="Sheng Y."/>
            <person name="Liu T."/>
            <person name="Pan Y."/>
            <person name="Xia L."/>
            <person name="Li J."/>
            <person name="Zhao F."/>
            <person name="Cao W."/>
        </authorList>
    </citation>
    <scope>NUCLEOTIDE SEQUENCE</scope>
    <source>
        <strain evidence="11">Rsan-2018</strain>
        <tissue evidence="11">Larvae</tissue>
    </source>
</reference>
<dbReference type="FunFam" id="3.30.2460.20:FF:000001">
    <property type="entry name" value="Wnt homolog"/>
    <property type="match status" value="1"/>
</dbReference>
<evidence type="ECO:0000313" key="12">
    <source>
        <dbReference type="Proteomes" id="UP000821837"/>
    </source>
</evidence>
<organism evidence="11 12">
    <name type="scientific">Rhipicephalus sanguineus</name>
    <name type="common">Brown dog tick</name>
    <name type="synonym">Ixodes sanguineus</name>
    <dbReference type="NCBI Taxonomy" id="34632"/>
    <lineage>
        <taxon>Eukaryota</taxon>
        <taxon>Metazoa</taxon>
        <taxon>Ecdysozoa</taxon>
        <taxon>Arthropoda</taxon>
        <taxon>Chelicerata</taxon>
        <taxon>Arachnida</taxon>
        <taxon>Acari</taxon>
        <taxon>Parasitiformes</taxon>
        <taxon>Ixodida</taxon>
        <taxon>Ixodoidea</taxon>
        <taxon>Ixodidae</taxon>
        <taxon>Rhipicephalinae</taxon>
        <taxon>Rhipicephalus</taxon>
        <taxon>Rhipicephalus</taxon>
    </lineage>
</organism>
<evidence type="ECO:0000313" key="11">
    <source>
        <dbReference type="EMBL" id="KAH7948544.1"/>
    </source>
</evidence>
<evidence type="ECO:0000256" key="8">
    <source>
        <dbReference type="ARBA" id="ARBA00023180"/>
    </source>
</evidence>
<dbReference type="Pfam" id="PF00110">
    <property type="entry name" value="wnt"/>
    <property type="match status" value="2"/>
</dbReference>
<dbReference type="GO" id="GO:0060070">
    <property type="term" value="P:canonical Wnt signaling pathway"/>
    <property type="evidence" value="ECO:0007669"/>
    <property type="project" value="TreeGrafter"/>
</dbReference>
<protein>
    <recommendedName>
        <fullName evidence="10">Protein Wnt</fullName>
    </recommendedName>
</protein>
<dbReference type="GO" id="GO:0000902">
    <property type="term" value="P:cell morphogenesis"/>
    <property type="evidence" value="ECO:0007669"/>
    <property type="project" value="UniProtKB-ARBA"/>
</dbReference>
<comment type="caution">
    <text evidence="11">The sequence shown here is derived from an EMBL/GenBank/DDBJ whole genome shotgun (WGS) entry which is preliminary data.</text>
</comment>
<name>A0A9D4PPP9_RHISA</name>
<dbReference type="GO" id="GO:0005615">
    <property type="term" value="C:extracellular space"/>
    <property type="evidence" value="ECO:0007669"/>
    <property type="project" value="TreeGrafter"/>
</dbReference>
<keyword evidence="9" id="KW-0449">Lipoprotein</keyword>
<dbReference type="AlphaFoldDB" id="A0A9D4PPP9"/>
<dbReference type="GO" id="GO:0007517">
    <property type="term" value="P:muscle organ development"/>
    <property type="evidence" value="ECO:0007669"/>
    <property type="project" value="UniProtKB-ARBA"/>
</dbReference>
<dbReference type="SMART" id="SM00097">
    <property type="entry name" value="WNT1"/>
    <property type="match status" value="1"/>
</dbReference>
<keyword evidence="12" id="KW-1185">Reference proteome</keyword>
<evidence type="ECO:0000256" key="5">
    <source>
        <dbReference type="ARBA" id="ARBA00022530"/>
    </source>
</evidence>
<dbReference type="InterPro" id="IPR018161">
    <property type="entry name" value="Wnt_CS"/>
</dbReference>
<keyword evidence="3 10" id="KW-0217">Developmental protein</keyword>
<evidence type="ECO:0000256" key="7">
    <source>
        <dbReference type="ARBA" id="ARBA00023157"/>
    </source>
</evidence>